<evidence type="ECO:0000313" key="1">
    <source>
        <dbReference type="EMBL" id="GGF88720.1"/>
    </source>
</evidence>
<reference evidence="1" key="1">
    <citation type="journal article" date="2014" name="Int. J. Syst. Evol. Microbiol.">
        <title>Complete genome sequence of Corynebacterium casei LMG S-19264T (=DSM 44701T), isolated from a smear-ripened cheese.</title>
        <authorList>
            <consortium name="US DOE Joint Genome Institute (JGI-PGF)"/>
            <person name="Walter F."/>
            <person name="Albersmeier A."/>
            <person name="Kalinowski J."/>
            <person name="Ruckert C."/>
        </authorList>
    </citation>
    <scope>NUCLEOTIDE SEQUENCE</scope>
    <source>
        <strain evidence="1">CCM 7897</strain>
    </source>
</reference>
<comment type="caution">
    <text evidence="1">The sequence shown here is derived from an EMBL/GenBank/DDBJ whole genome shotgun (WGS) entry which is preliminary data.</text>
</comment>
<dbReference type="Proteomes" id="UP000606044">
    <property type="component" value="Unassembled WGS sequence"/>
</dbReference>
<name>A0A917CIF2_9HYPH</name>
<reference evidence="1" key="2">
    <citation type="submission" date="2020-09" db="EMBL/GenBank/DDBJ databases">
        <authorList>
            <person name="Sun Q."/>
            <person name="Sedlacek I."/>
        </authorList>
    </citation>
    <scope>NUCLEOTIDE SEQUENCE</scope>
    <source>
        <strain evidence="1">CCM 7897</strain>
    </source>
</reference>
<accession>A0A917CIF2</accession>
<gene>
    <name evidence="1" type="ORF">GCM10007301_55840</name>
</gene>
<keyword evidence="2" id="KW-1185">Reference proteome</keyword>
<organism evidence="1 2">
    <name type="scientific">Azorhizobium oxalatiphilum</name>
    <dbReference type="NCBI Taxonomy" id="980631"/>
    <lineage>
        <taxon>Bacteria</taxon>
        <taxon>Pseudomonadati</taxon>
        <taxon>Pseudomonadota</taxon>
        <taxon>Alphaproteobacteria</taxon>
        <taxon>Hyphomicrobiales</taxon>
        <taxon>Xanthobacteraceae</taxon>
        <taxon>Azorhizobium</taxon>
    </lineage>
</organism>
<evidence type="ECO:0000313" key="2">
    <source>
        <dbReference type="Proteomes" id="UP000606044"/>
    </source>
</evidence>
<sequence>MQAAIGSAFPSRHAHKAPTMSTLIRYRFNTMCADSPGRDWYWRVILERDDGFEEVLVKELQVNVPSFSRQDDMPVVGRKYHMACVGRLRVEGDVGIIDP</sequence>
<dbReference type="EMBL" id="BMCT01000013">
    <property type="protein sequence ID" value="GGF88720.1"/>
    <property type="molecule type" value="Genomic_DNA"/>
</dbReference>
<dbReference type="AlphaFoldDB" id="A0A917CIF2"/>
<proteinExistence type="predicted"/>
<protein>
    <submittedName>
        <fullName evidence="1">Uncharacterized protein</fullName>
    </submittedName>
</protein>